<dbReference type="EMBL" id="WIGO01000057">
    <property type="protein sequence ID" value="KAF6833565.1"/>
    <property type="molecule type" value="Genomic_DNA"/>
</dbReference>
<evidence type="ECO:0000256" key="1">
    <source>
        <dbReference type="SAM" id="MobiDB-lite"/>
    </source>
</evidence>
<evidence type="ECO:0000313" key="2">
    <source>
        <dbReference type="EMBL" id="KAF6833565.1"/>
    </source>
</evidence>
<feature type="compositionally biased region" description="Polar residues" evidence="1">
    <location>
        <begin position="224"/>
        <end position="236"/>
    </location>
</feature>
<feature type="region of interest" description="Disordered" evidence="1">
    <location>
        <begin position="199"/>
        <end position="242"/>
    </location>
</feature>
<gene>
    <name evidence="2" type="ORF">CPLU01_05441</name>
</gene>
<feature type="region of interest" description="Disordered" evidence="1">
    <location>
        <begin position="104"/>
        <end position="124"/>
    </location>
</feature>
<evidence type="ECO:0000313" key="3">
    <source>
        <dbReference type="Proteomes" id="UP000654918"/>
    </source>
</evidence>
<name>A0A8H6KM05_9PEZI</name>
<keyword evidence="3" id="KW-1185">Reference proteome</keyword>
<feature type="region of interest" description="Disordered" evidence="1">
    <location>
        <begin position="1"/>
        <end position="28"/>
    </location>
</feature>
<sequence>MVANAINMTRSRARQANVPSNRVRTRGTGREGCIIGTRRQRITIDRRQQFLMRRDTWPGPNPHVLTVVCNPFRWLFSPPREARMLLVFPPAEVGDARFARQSYGRGGFQDKLPPTSPRRADGHRRPLIGDAADKNRCFALSPHVEATAGDLRQLHAMCPETRICVMAADSIGIAAGPKLLVELAPVVTCLRGRSTARVAGKDAPASPNRNPLFRCSGTRKIDTDSTAARQRQTQRPGQDLTLGMNEARSTWNSWAIIPSARAAAHDKIVRPPRLLGNYGRTVLSDVEESNRTDVTQGGQGRPRFTVPAAQSNRAESGQMSWPALVMDRLLELLRNASNGQPRQCLASLRGREKLKVHPPQTAKARRLVDHVRACSRRESPGANLLADSAAVAPDKGVDPTAQRFFPDLRLPEWMRSIAYSPAGLQVPAVIIASMPSRSWGAKVCILPVRVRVHQVTSRLQNEREDSDAFTLNDYGLVLWSSVYFPGQASVASQLATIMVFLSRVTRRHPRPIVEQCPEHGRGRGRLTAPTSHTERRRNGLLLAAAGWAPATSEESVHPAQLTLASRSGLLVWVGLTRFNTHIPPTAGVWPGGPWSCCNLSSFSPAHEVACVTGEASEGKAKLIMRAALSRASQAGRIGLCAAPLAATDRDEVSARAFHVQIKKG</sequence>
<reference evidence="2" key="1">
    <citation type="journal article" date="2020" name="Phytopathology">
        <title>Genome Sequence Resources of Colletotrichum truncatum, C. plurivorum, C. musicola, and C. sojae: Four Species Pathogenic to Soybean (Glycine max).</title>
        <authorList>
            <person name="Rogerio F."/>
            <person name="Boufleur T.R."/>
            <person name="Ciampi-Guillardi M."/>
            <person name="Sukno S.A."/>
            <person name="Thon M.R."/>
            <person name="Massola Junior N.S."/>
            <person name="Baroncelli R."/>
        </authorList>
    </citation>
    <scope>NUCLEOTIDE SEQUENCE</scope>
    <source>
        <strain evidence="2">LFN00145</strain>
    </source>
</reference>
<feature type="compositionally biased region" description="Polar residues" evidence="1">
    <location>
        <begin position="1"/>
        <end position="10"/>
    </location>
</feature>
<protein>
    <submittedName>
        <fullName evidence="2">Uncharacterized protein</fullName>
    </submittedName>
</protein>
<feature type="region of interest" description="Disordered" evidence="1">
    <location>
        <begin position="511"/>
        <end position="532"/>
    </location>
</feature>
<dbReference type="Proteomes" id="UP000654918">
    <property type="component" value="Unassembled WGS sequence"/>
</dbReference>
<proteinExistence type="predicted"/>
<dbReference type="AlphaFoldDB" id="A0A8H6KM05"/>
<comment type="caution">
    <text evidence="2">The sequence shown here is derived from an EMBL/GenBank/DDBJ whole genome shotgun (WGS) entry which is preliminary data.</text>
</comment>
<organism evidence="2 3">
    <name type="scientific">Colletotrichum plurivorum</name>
    <dbReference type="NCBI Taxonomy" id="2175906"/>
    <lineage>
        <taxon>Eukaryota</taxon>
        <taxon>Fungi</taxon>
        <taxon>Dikarya</taxon>
        <taxon>Ascomycota</taxon>
        <taxon>Pezizomycotina</taxon>
        <taxon>Sordariomycetes</taxon>
        <taxon>Hypocreomycetidae</taxon>
        <taxon>Glomerellales</taxon>
        <taxon>Glomerellaceae</taxon>
        <taxon>Colletotrichum</taxon>
        <taxon>Colletotrichum orchidearum species complex</taxon>
    </lineage>
</organism>
<feature type="region of interest" description="Disordered" evidence="1">
    <location>
        <begin position="288"/>
        <end position="316"/>
    </location>
</feature>
<accession>A0A8H6KM05</accession>